<evidence type="ECO:0000313" key="5">
    <source>
        <dbReference type="Proteomes" id="UP000655225"/>
    </source>
</evidence>
<dbReference type="InterPro" id="IPR000504">
    <property type="entry name" value="RRM_dom"/>
</dbReference>
<evidence type="ECO:0000313" key="4">
    <source>
        <dbReference type="EMBL" id="KAF8392147.1"/>
    </source>
</evidence>
<dbReference type="AlphaFoldDB" id="A0A835D8V8"/>
<dbReference type="PANTHER" id="PTHR48035">
    <property type="entry name" value="HETEROGENEOUS NUCLEAR RIBONUCLEOPROTEIN 1"/>
    <property type="match status" value="1"/>
</dbReference>
<proteinExistence type="predicted"/>
<evidence type="ECO:0000256" key="1">
    <source>
        <dbReference type="PROSITE-ProRule" id="PRU00176"/>
    </source>
</evidence>
<dbReference type="InterPro" id="IPR035979">
    <property type="entry name" value="RBD_domain_sf"/>
</dbReference>
<dbReference type="Proteomes" id="UP000655225">
    <property type="component" value="Unassembled WGS sequence"/>
</dbReference>
<evidence type="ECO:0000259" key="3">
    <source>
        <dbReference type="PROSITE" id="PS50102"/>
    </source>
</evidence>
<dbReference type="Pfam" id="PF00076">
    <property type="entry name" value="RRM_1"/>
    <property type="match status" value="2"/>
</dbReference>
<sequence>MAWWTSEEKLRKYFENYGVVLKALIIRNTDTGRSRGFGFVFFADPSVFHRVLLQDTHIIDGQRVGVERALFSEEQLNPFRSGISKTKIFVGGLPPTLTEEEFSGYFKSYGRVTDAVIMPNTGKPYRIGFISFDSEDAVHDVLHKMYHKLNGKLVQVKRVHKKNEYSRNYPGYGASSTNTSTYEGRMDSGRYMYPQHSGGGFLAYGSSANAAPGYGYGVTHSGVGYGGYGSAASRIAPDFGGAAGIGGSFSVTMGQSPIGASGYRNQSYTNRGGFGPIRRPAGSASNRNAGAGGVEQQGTSYGYSDANGNSGYRNAVGTSNYVHATGSYGTAQASGSQILEQQDDSRFVDCCLNSLHLQ</sequence>
<feature type="domain" description="RRM" evidence="3">
    <location>
        <begin position="1"/>
        <end position="71"/>
    </location>
</feature>
<evidence type="ECO:0000256" key="2">
    <source>
        <dbReference type="SAM" id="MobiDB-lite"/>
    </source>
</evidence>
<reference evidence="4 5" key="1">
    <citation type="submission" date="2020-04" db="EMBL/GenBank/DDBJ databases">
        <title>Plant Genome Project.</title>
        <authorList>
            <person name="Zhang R.-G."/>
        </authorList>
    </citation>
    <scope>NUCLEOTIDE SEQUENCE [LARGE SCALE GENOMIC DNA]</scope>
    <source>
        <strain evidence="4">YNK0</strain>
        <tissue evidence="4">Leaf</tissue>
    </source>
</reference>
<dbReference type="PROSITE" id="PS50102">
    <property type="entry name" value="RRM"/>
    <property type="match status" value="2"/>
</dbReference>
<feature type="compositionally biased region" description="Polar residues" evidence="2">
    <location>
        <begin position="296"/>
        <end position="305"/>
    </location>
</feature>
<organism evidence="4 5">
    <name type="scientific">Tetracentron sinense</name>
    <name type="common">Spur-leaf</name>
    <dbReference type="NCBI Taxonomy" id="13715"/>
    <lineage>
        <taxon>Eukaryota</taxon>
        <taxon>Viridiplantae</taxon>
        <taxon>Streptophyta</taxon>
        <taxon>Embryophyta</taxon>
        <taxon>Tracheophyta</taxon>
        <taxon>Spermatophyta</taxon>
        <taxon>Magnoliopsida</taxon>
        <taxon>Trochodendrales</taxon>
        <taxon>Trochodendraceae</taxon>
        <taxon>Tetracentron</taxon>
    </lineage>
</organism>
<gene>
    <name evidence="4" type="ORF">HHK36_022489</name>
</gene>
<comment type="caution">
    <text evidence="4">The sequence shown here is derived from an EMBL/GenBank/DDBJ whole genome shotgun (WGS) entry which is preliminary data.</text>
</comment>
<accession>A0A835D8V8</accession>
<dbReference type="Gene3D" id="3.30.70.330">
    <property type="match status" value="2"/>
</dbReference>
<protein>
    <recommendedName>
        <fullName evidence="3">RRM domain-containing protein</fullName>
    </recommendedName>
</protein>
<keyword evidence="5" id="KW-1185">Reference proteome</keyword>
<dbReference type="EMBL" id="JABCRI010000016">
    <property type="protein sequence ID" value="KAF8392147.1"/>
    <property type="molecule type" value="Genomic_DNA"/>
</dbReference>
<dbReference type="InterPro" id="IPR053260">
    <property type="entry name" value="hnRNP"/>
</dbReference>
<dbReference type="SUPFAM" id="SSF54928">
    <property type="entry name" value="RNA-binding domain, RBD"/>
    <property type="match status" value="2"/>
</dbReference>
<dbReference type="GO" id="GO:0003723">
    <property type="term" value="F:RNA binding"/>
    <property type="evidence" value="ECO:0007669"/>
    <property type="project" value="UniProtKB-UniRule"/>
</dbReference>
<keyword evidence="1" id="KW-0694">RNA-binding</keyword>
<dbReference type="SMART" id="SM00360">
    <property type="entry name" value="RRM"/>
    <property type="match status" value="2"/>
</dbReference>
<name>A0A835D8V8_TETSI</name>
<dbReference type="PANTHER" id="PTHR48035:SF2">
    <property type="entry name" value="RNA-BINDING REGION RNP-1 DOMAIN-CONTAINING PROTEIN"/>
    <property type="match status" value="1"/>
</dbReference>
<feature type="region of interest" description="Disordered" evidence="2">
    <location>
        <begin position="262"/>
        <end position="305"/>
    </location>
</feature>
<feature type="domain" description="RRM" evidence="3">
    <location>
        <begin position="86"/>
        <end position="161"/>
    </location>
</feature>
<dbReference type="InterPro" id="IPR012677">
    <property type="entry name" value="Nucleotide-bd_a/b_plait_sf"/>
</dbReference>
<dbReference type="OrthoDB" id="1875751at2759"/>